<proteinExistence type="predicted"/>
<protein>
    <submittedName>
        <fullName evidence="2">Uncharacterized protein</fullName>
    </submittedName>
</protein>
<dbReference type="AlphaFoldDB" id="A0A7S2R5W3"/>
<reference evidence="2" key="1">
    <citation type="submission" date="2021-01" db="EMBL/GenBank/DDBJ databases">
        <authorList>
            <person name="Corre E."/>
            <person name="Pelletier E."/>
            <person name="Niang G."/>
            <person name="Scheremetjew M."/>
            <person name="Finn R."/>
            <person name="Kale V."/>
            <person name="Holt S."/>
            <person name="Cochrane G."/>
            <person name="Meng A."/>
            <person name="Brown T."/>
            <person name="Cohen L."/>
        </authorList>
    </citation>
    <scope>NUCLEOTIDE SEQUENCE</scope>
    <source>
        <strain evidence="2">NY070348D</strain>
    </source>
</reference>
<keyword evidence="1" id="KW-0732">Signal</keyword>
<organism evidence="2">
    <name type="scientific">Mucochytrium quahogii</name>
    <dbReference type="NCBI Taxonomy" id="96639"/>
    <lineage>
        <taxon>Eukaryota</taxon>
        <taxon>Sar</taxon>
        <taxon>Stramenopiles</taxon>
        <taxon>Bigyra</taxon>
        <taxon>Labyrinthulomycetes</taxon>
        <taxon>Thraustochytrida</taxon>
        <taxon>Thraustochytriidae</taxon>
        <taxon>Mucochytrium</taxon>
    </lineage>
</organism>
<feature type="chain" id="PRO_5030767832" evidence="1">
    <location>
        <begin position="20"/>
        <end position="206"/>
    </location>
</feature>
<accession>A0A7S2R5W3</accession>
<gene>
    <name evidence="2" type="ORF">QSP1433_LOCUS19</name>
</gene>
<dbReference type="EMBL" id="HBHK01000039">
    <property type="protein sequence ID" value="CAD9661495.1"/>
    <property type="molecule type" value="Transcribed_RNA"/>
</dbReference>
<feature type="signal peptide" evidence="1">
    <location>
        <begin position="1"/>
        <end position="19"/>
    </location>
</feature>
<name>A0A7S2R5W3_9STRA</name>
<evidence type="ECO:0000313" key="2">
    <source>
        <dbReference type="EMBL" id="CAD9661495.1"/>
    </source>
</evidence>
<evidence type="ECO:0000256" key="1">
    <source>
        <dbReference type="SAM" id="SignalP"/>
    </source>
</evidence>
<sequence>MFVWFVLSLCVCASSSLEAVDLGSAEVARDAAAALDELRRLSDSGVYETLSIKKIKKATAGAGRFHKVMNLECQLQSPYLDSDFELEFLVMKDLNDGTVRSVSVDPLPEFPRHIVEKMKAEKIQRKIKEREAVFDKMEKAYLDEQEESLKLSPDKRTELSAYKTKELRKISSLETTTPEIKSMISEILFERLDRLERIEAGVESRS</sequence>